<comment type="caution">
    <text evidence="2">The sequence shown here is derived from an EMBL/GenBank/DDBJ whole genome shotgun (WGS) entry which is preliminary data.</text>
</comment>
<proteinExistence type="predicted"/>
<sequence>MSYSTTSTEFSLYVSLGFPRRPPSLESPAAYYLSNTPVLTMTIPQVLSGDLKAGRCRKTVVTRVLRFWEARNVKKGGDLMGGGNHRSDDMPGAGLVSTNPSDRMIRDASDKTTAE</sequence>
<dbReference type="Proteomes" id="UP000266723">
    <property type="component" value="Unassembled WGS sequence"/>
</dbReference>
<dbReference type="EMBL" id="QGKV02000759">
    <property type="protein sequence ID" value="KAF3566235.1"/>
    <property type="molecule type" value="Genomic_DNA"/>
</dbReference>
<protein>
    <submittedName>
        <fullName evidence="2">Uncharacterized protein</fullName>
    </submittedName>
</protein>
<evidence type="ECO:0000313" key="2">
    <source>
        <dbReference type="EMBL" id="KAF3566235.1"/>
    </source>
</evidence>
<feature type="region of interest" description="Disordered" evidence="1">
    <location>
        <begin position="78"/>
        <end position="115"/>
    </location>
</feature>
<feature type="compositionally biased region" description="Basic and acidic residues" evidence="1">
    <location>
        <begin position="103"/>
        <end position="115"/>
    </location>
</feature>
<gene>
    <name evidence="2" type="ORF">DY000_02016835</name>
</gene>
<evidence type="ECO:0000313" key="3">
    <source>
        <dbReference type="Proteomes" id="UP000266723"/>
    </source>
</evidence>
<evidence type="ECO:0000256" key="1">
    <source>
        <dbReference type="SAM" id="MobiDB-lite"/>
    </source>
</evidence>
<keyword evidence="3" id="KW-1185">Reference proteome</keyword>
<organism evidence="2 3">
    <name type="scientific">Brassica cretica</name>
    <name type="common">Mustard</name>
    <dbReference type="NCBI Taxonomy" id="69181"/>
    <lineage>
        <taxon>Eukaryota</taxon>
        <taxon>Viridiplantae</taxon>
        <taxon>Streptophyta</taxon>
        <taxon>Embryophyta</taxon>
        <taxon>Tracheophyta</taxon>
        <taxon>Spermatophyta</taxon>
        <taxon>Magnoliopsida</taxon>
        <taxon>eudicotyledons</taxon>
        <taxon>Gunneridae</taxon>
        <taxon>Pentapetalae</taxon>
        <taxon>rosids</taxon>
        <taxon>malvids</taxon>
        <taxon>Brassicales</taxon>
        <taxon>Brassicaceae</taxon>
        <taxon>Brassiceae</taxon>
        <taxon>Brassica</taxon>
    </lineage>
</organism>
<accession>A0ABQ7D5B5</accession>
<reference evidence="2 3" key="1">
    <citation type="journal article" date="2020" name="BMC Genomics">
        <title>Intraspecific diversification of the crop wild relative Brassica cretica Lam. using demographic model selection.</title>
        <authorList>
            <person name="Kioukis A."/>
            <person name="Michalopoulou V.A."/>
            <person name="Briers L."/>
            <person name="Pirintsos S."/>
            <person name="Studholme D.J."/>
            <person name="Pavlidis P."/>
            <person name="Sarris P.F."/>
        </authorList>
    </citation>
    <scope>NUCLEOTIDE SEQUENCE [LARGE SCALE GENOMIC DNA]</scope>
    <source>
        <strain evidence="3">cv. PFS-1207/04</strain>
    </source>
</reference>
<name>A0ABQ7D5B5_BRACR</name>